<accession>A0AAW1VYK1</accession>
<keyword evidence="1" id="KW-0812">Transmembrane</keyword>
<evidence type="ECO:0000256" key="1">
    <source>
        <dbReference type="SAM" id="Phobius"/>
    </source>
</evidence>
<evidence type="ECO:0008006" key="4">
    <source>
        <dbReference type="Google" id="ProtNLM"/>
    </source>
</evidence>
<proteinExistence type="predicted"/>
<organism evidence="2 3">
    <name type="scientific">Rubus argutus</name>
    <name type="common">Southern blackberry</name>
    <dbReference type="NCBI Taxonomy" id="59490"/>
    <lineage>
        <taxon>Eukaryota</taxon>
        <taxon>Viridiplantae</taxon>
        <taxon>Streptophyta</taxon>
        <taxon>Embryophyta</taxon>
        <taxon>Tracheophyta</taxon>
        <taxon>Spermatophyta</taxon>
        <taxon>Magnoliopsida</taxon>
        <taxon>eudicotyledons</taxon>
        <taxon>Gunneridae</taxon>
        <taxon>Pentapetalae</taxon>
        <taxon>rosids</taxon>
        <taxon>fabids</taxon>
        <taxon>Rosales</taxon>
        <taxon>Rosaceae</taxon>
        <taxon>Rosoideae</taxon>
        <taxon>Rosoideae incertae sedis</taxon>
        <taxon>Rubus</taxon>
    </lineage>
</organism>
<dbReference type="EMBL" id="JBEDUW010000007">
    <property type="protein sequence ID" value="KAK9911887.1"/>
    <property type="molecule type" value="Genomic_DNA"/>
</dbReference>
<name>A0AAW1VYK1_RUBAR</name>
<keyword evidence="1" id="KW-0472">Membrane</keyword>
<dbReference type="AlphaFoldDB" id="A0AAW1VYK1"/>
<keyword evidence="1" id="KW-1133">Transmembrane helix</keyword>
<dbReference type="Proteomes" id="UP001457282">
    <property type="component" value="Unassembled WGS sequence"/>
</dbReference>
<keyword evidence="3" id="KW-1185">Reference proteome</keyword>
<reference evidence="2 3" key="1">
    <citation type="journal article" date="2023" name="G3 (Bethesda)">
        <title>A chromosome-length genome assembly and annotation of blackberry (Rubus argutus, cv. 'Hillquist').</title>
        <authorList>
            <person name="Bruna T."/>
            <person name="Aryal R."/>
            <person name="Dudchenko O."/>
            <person name="Sargent D.J."/>
            <person name="Mead D."/>
            <person name="Buti M."/>
            <person name="Cavallini A."/>
            <person name="Hytonen T."/>
            <person name="Andres J."/>
            <person name="Pham M."/>
            <person name="Weisz D."/>
            <person name="Mascagni F."/>
            <person name="Usai G."/>
            <person name="Natali L."/>
            <person name="Bassil N."/>
            <person name="Fernandez G.E."/>
            <person name="Lomsadze A."/>
            <person name="Armour M."/>
            <person name="Olukolu B."/>
            <person name="Poorten T."/>
            <person name="Britton C."/>
            <person name="Davik J."/>
            <person name="Ashrafi H."/>
            <person name="Aiden E.L."/>
            <person name="Borodovsky M."/>
            <person name="Worthington M."/>
        </authorList>
    </citation>
    <scope>NUCLEOTIDE SEQUENCE [LARGE SCALE GENOMIC DNA]</scope>
    <source>
        <strain evidence="2">PI 553951</strain>
    </source>
</reference>
<protein>
    <recommendedName>
        <fullName evidence="4">Transmembrane protein</fullName>
    </recommendedName>
</protein>
<evidence type="ECO:0000313" key="3">
    <source>
        <dbReference type="Proteomes" id="UP001457282"/>
    </source>
</evidence>
<gene>
    <name evidence="2" type="ORF">M0R45_035767</name>
</gene>
<feature type="transmembrane region" description="Helical" evidence="1">
    <location>
        <begin position="12"/>
        <end position="34"/>
    </location>
</feature>
<evidence type="ECO:0000313" key="2">
    <source>
        <dbReference type="EMBL" id="KAK9911887.1"/>
    </source>
</evidence>
<sequence length="140" mass="15040">MWSLKLTAKGAAACGFGAAILGRVHLFFFFFFLFCSKTGDLGRLDNKGGAWRGGGFCLECGGCLVDWVSGLNCKLGEGCALSYVWVSLGEDEGLNNGGDGRVVSCCGIRWVWNGRGFMADWVLEIDGSGIGLKMGVEWFM</sequence>
<comment type="caution">
    <text evidence="2">The sequence shown here is derived from an EMBL/GenBank/DDBJ whole genome shotgun (WGS) entry which is preliminary data.</text>
</comment>